<dbReference type="OrthoDB" id="10042941at2759"/>
<dbReference type="GO" id="GO:0016192">
    <property type="term" value="P:vesicle-mediated transport"/>
    <property type="evidence" value="ECO:0007669"/>
    <property type="project" value="InterPro"/>
</dbReference>
<dbReference type="EnsemblMetazoa" id="XM_022808876">
    <property type="protein sequence ID" value="XP_022664611"/>
    <property type="gene ID" value="LOC111251833"/>
</dbReference>
<keyword evidence="1" id="KW-0175">Coiled coil</keyword>
<evidence type="ECO:0000256" key="2">
    <source>
        <dbReference type="SAM" id="Phobius"/>
    </source>
</evidence>
<dbReference type="SUPFAM" id="SSF58038">
    <property type="entry name" value="SNARE fusion complex"/>
    <property type="match status" value="1"/>
</dbReference>
<dbReference type="RefSeq" id="XP_022664611.1">
    <property type="nucleotide sequence ID" value="XM_022808876.1"/>
</dbReference>
<keyword evidence="2" id="KW-1133">Transmembrane helix</keyword>
<evidence type="ECO:0000313" key="4">
    <source>
        <dbReference type="EnsemblMetazoa" id="XP_022664611"/>
    </source>
</evidence>
<dbReference type="PIRSF" id="PIRSF005409">
    <property type="entry name" value="Synaptobrevin_euk"/>
    <property type="match status" value="1"/>
</dbReference>
<evidence type="ECO:0000313" key="5">
    <source>
        <dbReference type="Proteomes" id="UP000594260"/>
    </source>
</evidence>
<dbReference type="InterPro" id="IPR016444">
    <property type="entry name" value="Synaptobrevin/VAMP"/>
</dbReference>
<dbReference type="GeneID" id="111251833"/>
<dbReference type="Gene3D" id="1.20.5.110">
    <property type="match status" value="1"/>
</dbReference>
<dbReference type="PROSITE" id="PS50892">
    <property type="entry name" value="V_SNARE"/>
    <property type="match status" value="1"/>
</dbReference>
<dbReference type="InterPro" id="IPR001388">
    <property type="entry name" value="Synaptobrevin-like"/>
</dbReference>
<protein>
    <recommendedName>
        <fullName evidence="3">V-SNARE coiled-coil homology domain-containing protein</fullName>
    </recommendedName>
</protein>
<dbReference type="InterPro" id="IPR042855">
    <property type="entry name" value="V_SNARE_CC"/>
</dbReference>
<feature type="transmembrane region" description="Helical" evidence="2">
    <location>
        <begin position="76"/>
        <end position="96"/>
    </location>
</feature>
<dbReference type="Proteomes" id="UP000594260">
    <property type="component" value="Unplaced"/>
</dbReference>
<keyword evidence="2" id="KW-0472">Membrane</keyword>
<sequence length="99" mass="11223">MATGGTGDGVDELRKTQEQVNDVVGIMRNNLEKVMERDAKFSDLDERATQLQEGAMVFEKQATSLKRKQWWRNLKMQIILGVVIAVIILIIILSTFRSS</sequence>
<organism evidence="4 5">
    <name type="scientific">Varroa destructor</name>
    <name type="common">Honeybee mite</name>
    <dbReference type="NCBI Taxonomy" id="109461"/>
    <lineage>
        <taxon>Eukaryota</taxon>
        <taxon>Metazoa</taxon>
        <taxon>Ecdysozoa</taxon>
        <taxon>Arthropoda</taxon>
        <taxon>Chelicerata</taxon>
        <taxon>Arachnida</taxon>
        <taxon>Acari</taxon>
        <taxon>Parasitiformes</taxon>
        <taxon>Mesostigmata</taxon>
        <taxon>Gamasina</taxon>
        <taxon>Dermanyssoidea</taxon>
        <taxon>Varroidae</taxon>
        <taxon>Varroa</taxon>
    </lineage>
</organism>
<keyword evidence="5" id="KW-1185">Reference proteome</keyword>
<name>A0A7M7KEG1_VARDE</name>
<dbReference type="GO" id="GO:0016020">
    <property type="term" value="C:membrane"/>
    <property type="evidence" value="ECO:0007669"/>
    <property type="project" value="InterPro"/>
</dbReference>
<proteinExistence type="predicted"/>
<accession>A0A7M7KEG1</accession>
<dbReference type="Pfam" id="PF00957">
    <property type="entry name" value="Synaptobrevin"/>
    <property type="match status" value="1"/>
</dbReference>
<feature type="domain" description="V-SNARE coiled-coil homology" evidence="3">
    <location>
        <begin position="12"/>
        <end position="72"/>
    </location>
</feature>
<keyword evidence="2" id="KW-0812">Transmembrane</keyword>
<reference evidence="4" key="1">
    <citation type="submission" date="2021-01" db="UniProtKB">
        <authorList>
            <consortium name="EnsemblMetazoa"/>
        </authorList>
    </citation>
    <scope>IDENTIFICATION</scope>
</reference>
<dbReference type="AlphaFoldDB" id="A0A7M7KEG1"/>
<dbReference type="InParanoid" id="A0A7M7KEG1"/>
<dbReference type="KEGG" id="vde:111251833"/>
<evidence type="ECO:0000256" key="1">
    <source>
        <dbReference type="PROSITE-ProRule" id="PRU00290"/>
    </source>
</evidence>
<evidence type="ECO:0000259" key="3">
    <source>
        <dbReference type="PROSITE" id="PS50892"/>
    </source>
</evidence>
<dbReference type="OMA" id="REFHANA"/>
<dbReference type="PANTHER" id="PTHR45701">
    <property type="entry name" value="SYNAPTOBREVIN FAMILY MEMBER"/>
    <property type="match status" value="1"/>
</dbReference>
<dbReference type="PRINTS" id="PR00219">
    <property type="entry name" value="SYNAPTOBREVN"/>
</dbReference>